<keyword evidence="2" id="KW-1185">Reference proteome</keyword>
<evidence type="ECO:0000313" key="1">
    <source>
        <dbReference type="EMBL" id="KAL2060010.1"/>
    </source>
</evidence>
<comment type="caution">
    <text evidence="1">The sequence shown here is derived from an EMBL/GenBank/DDBJ whole genome shotgun (WGS) entry which is preliminary data.</text>
</comment>
<reference evidence="1 2" key="1">
    <citation type="journal article" date="2024" name="Commun. Biol.">
        <title>Comparative genomic analysis of thermophilic fungi reveals convergent evolutionary adaptations and gene losses.</title>
        <authorList>
            <person name="Steindorff A.S."/>
            <person name="Aguilar-Pontes M.V."/>
            <person name="Robinson A.J."/>
            <person name="Andreopoulos B."/>
            <person name="LaButti K."/>
            <person name="Kuo A."/>
            <person name="Mondo S."/>
            <person name="Riley R."/>
            <person name="Otillar R."/>
            <person name="Haridas S."/>
            <person name="Lipzen A."/>
            <person name="Grimwood J."/>
            <person name="Schmutz J."/>
            <person name="Clum A."/>
            <person name="Reid I.D."/>
            <person name="Moisan M.C."/>
            <person name="Butler G."/>
            <person name="Nguyen T.T.M."/>
            <person name="Dewar K."/>
            <person name="Conant G."/>
            <person name="Drula E."/>
            <person name="Henrissat B."/>
            <person name="Hansel C."/>
            <person name="Singer S."/>
            <person name="Hutchinson M.I."/>
            <person name="de Vries R.P."/>
            <person name="Natvig D.O."/>
            <person name="Powell A.J."/>
            <person name="Tsang A."/>
            <person name="Grigoriev I.V."/>
        </authorList>
    </citation>
    <scope>NUCLEOTIDE SEQUENCE [LARGE SCALE GENOMIC DNA]</scope>
    <source>
        <strain evidence="1 2">CBS 494.80</strain>
    </source>
</reference>
<dbReference type="Proteomes" id="UP001595075">
    <property type="component" value="Unassembled WGS sequence"/>
</dbReference>
<gene>
    <name evidence="1" type="ORF">VTL71DRAFT_9832</name>
</gene>
<accession>A0ABR4BQM5</accession>
<sequence length="148" mass="15826">MNSEHLLLPAQVAPIVDAAPHFPSGLIGTVTSHVPKAFWQTTGAQKDEVHPHCPDVEQQFPKALPAQVAFCGEEGPHNPSKLTGDMGVGTLVLDDLVDEDSMEVEVLVLVLGSTPLYTSIRPVPPQLWAELPAQGILQSVEFASSFPT</sequence>
<name>A0ABR4BQM5_9HELO</name>
<dbReference type="EMBL" id="JAZHXI010000024">
    <property type="protein sequence ID" value="KAL2060010.1"/>
    <property type="molecule type" value="Genomic_DNA"/>
</dbReference>
<proteinExistence type="predicted"/>
<protein>
    <submittedName>
        <fullName evidence="1">Uncharacterized protein</fullName>
    </submittedName>
</protein>
<evidence type="ECO:0000313" key="2">
    <source>
        <dbReference type="Proteomes" id="UP001595075"/>
    </source>
</evidence>
<organism evidence="1 2">
    <name type="scientific">Oculimacula yallundae</name>
    <dbReference type="NCBI Taxonomy" id="86028"/>
    <lineage>
        <taxon>Eukaryota</taxon>
        <taxon>Fungi</taxon>
        <taxon>Dikarya</taxon>
        <taxon>Ascomycota</taxon>
        <taxon>Pezizomycotina</taxon>
        <taxon>Leotiomycetes</taxon>
        <taxon>Helotiales</taxon>
        <taxon>Ploettnerulaceae</taxon>
        <taxon>Oculimacula</taxon>
    </lineage>
</organism>